<feature type="domain" description="TRASH" evidence="6">
    <location>
        <begin position="1583"/>
        <end position="1619"/>
    </location>
</feature>
<feature type="compositionally biased region" description="Polar residues" evidence="5">
    <location>
        <begin position="1896"/>
        <end position="1905"/>
    </location>
</feature>
<dbReference type="InterPro" id="IPR051284">
    <property type="entry name" value="ZnF_MYMT-QRICH1"/>
</dbReference>
<dbReference type="EMBL" id="JBBCAQ010000004">
    <property type="protein sequence ID" value="KAK7604050.1"/>
    <property type="molecule type" value="Genomic_DNA"/>
</dbReference>
<feature type="compositionally biased region" description="Acidic residues" evidence="5">
    <location>
        <begin position="831"/>
        <end position="843"/>
    </location>
</feature>
<dbReference type="Gene3D" id="2.30.30.140">
    <property type="match status" value="2"/>
</dbReference>
<evidence type="ECO:0000313" key="7">
    <source>
        <dbReference type="EMBL" id="KAK7604050.1"/>
    </source>
</evidence>
<evidence type="ECO:0000259" key="6">
    <source>
        <dbReference type="SMART" id="SM00746"/>
    </source>
</evidence>
<feature type="compositionally biased region" description="Basic and acidic residues" evidence="5">
    <location>
        <begin position="967"/>
        <end position="983"/>
    </location>
</feature>
<dbReference type="InterPro" id="IPR004092">
    <property type="entry name" value="Mbt"/>
</dbReference>
<dbReference type="InterPro" id="IPR021987">
    <property type="entry name" value="SLED"/>
</dbReference>
<dbReference type="Proteomes" id="UP001367676">
    <property type="component" value="Unassembled WGS sequence"/>
</dbReference>
<feature type="region of interest" description="Disordered" evidence="5">
    <location>
        <begin position="1"/>
        <end position="104"/>
    </location>
</feature>
<feature type="region of interest" description="Disordered" evidence="5">
    <location>
        <begin position="754"/>
        <end position="846"/>
    </location>
</feature>
<dbReference type="GO" id="GO:0005634">
    <property type="term" value="C:nucleus"/>
    <property type="evidence" value="ECO:0007669"/>
    <property type="project" value="InterPro"/>
</dbReference>
<feature type="compositionally biased region" description="Basic and acidic residues" evidence="5">
    <location>
        <begin position="1083"/>
        <end position="1092"/>
    </location>
</feature>
<feature type="region of interest" description="Disordered" evidence="5">
    <location>
        <begin position="1825"/>
        <end position="1867"/>
    </location>
</feature>
<feature type="compositionally biased region" description="Polar residues" evidence="5">
    <location>
        <begin position="1204"/>
        <end position="1214"/>
    </location>
</feature>
<feature type="repeat" description="MBT" evidence="4">
    <location>
        <begin position="135"/>
        <end position="233"/>
    </location>
</feature>
<feature type="compositionally biased region" description="Basic and acidic residues" evidence="5">
    <location>
        <begin position="914"/>
        <end position="927"/>
    </location>
</feature>
<feature type="compositionally biased region" description="Polar residues" evidence="5">
    <location>
        <begin position="1944"/>
        <end position="1957"/>
    </location>
</feature>
<feature type="compositionally biased region" description="Polar residues" evidence="5">
    <location>
        <begin position="1093"/>
        <end position="1121"/>
    </location>
</feature>
<dbReference type="Pfam" id="PF12140">
    <property type="entry name" value="SLED"/>
    <property type="match status" value="1"/>
</dbReference>
<dbReference type="SMART" id="SM00746">
    <property type="entry name" value="TRASH"/>
    <property type="match status" value="7"/>
</dbReference>
<organism evidence="7 8">
    <name type="scientific">Parthenolecanium corni</name>
    <dbReference type="NCBI Taxonomy" id="536013"/>
    <lineage>
        <taxon>Eukaryota</taxon>
        <taxon>Metazoa</taxon>
        <taxon>Ecdysozoa</taxon>
        <taxon>Arthropoda</taxon>
        <taxon>Hexapoda</taxon>
        <taxon>Insecta</taxon>
        <taxon>Pterygota</taxon>
        <taxon>Neoptera</taxon>
        <taxon>Paraneoptera</taxon>
        <taxon>Hemiptera</taxon>
        <taxon>Sternorrhyncha</taxon>
        <taxon>Coccoidea</taxon>
        <taxon>Coccidae</taxon>
        <taxon>Parthenolecanium</taxon>
    </lineage>
</organism>
<dbReference type="Pfam" id="PF25561">
    <property type="entry name" value="QRICH1"/>
    <property type="match status" value="1"/>
</dbReference>
<dbReference type="GO" id="GO:0006355">
    <property type="term" value="P:regulation of DNA-templated transcription"/>
    <property type="evidence" value="ECO:0007669"/>
    <property type="project" value="InterPro"/>
</dbReference>
<keyword evidence="1" id="KW-1017">Isopeptide bond</keyword>
<gene>
    <name evidence="7" type="ORF">V9T40_004323</name>
</gene>
<feature type="region of interest" description="Disordered" evidence="5">
    <location>
        <begin position="1204"/>
        <end position="1223"/>
    </location>
</feature>
<feature type="compositionally biased region" description="Basic residues" evidence="5">
    <location>
        <begin position="42"/>
        <end position="51"/>
    </location>
</feature>
<feature type="compositionally biased region" description="Basic and acidic residues" evidence="5">
    <location>
        <begin position="1023"/>
        <end position="1037"/>
    </location>
</feature>
<feature type="compositionally biased region" description="Polar residues" evidence="5">
    <location>
        <begin position="872"/>
        <end position="901"/>
    </location>
</feature>
<reference evidence="7 8" key="1">
    <citation type="submission" date="2024-03" db="EMBL/GenBank/DDBJ databases">
        <title>Adaptation during the transition from Ophiocordyceps entomopathogen to insect associate is accompanied by gene loss and intensified selection.</title>
        <authorList>
            <person name="Ward C.M."/>
            <person name="Onetto C.A."/>
            <person name="Borneman A.R."/>
        </authorList>
    </citation>
    <scope>NUCLEOTIDE SEQUENCE [LARGE SCALE GENOMIC DNA]</scope>
    <source>
        <strain evidence="7">AWRI1</strain>
        <tissue evidence="7">Single Adult Female</tissue>
    </source>
</reference>
<dbReference type="SUPFAM" id="SSF63748">
    <property type="entry name" value="Tudor/PWWP/MBT"/>
    <property type="match status" value="2"/>
</dbReference>
<evidence type="ECO:0000256" key="2">
    <source>
        <dbReference type="ARBA" id="ARBA00022553"/>
    </source>
</evidence>
<evidence type="ECO:0000256" key="1">
    <source>
        <dbReference type="ARBA" id="ARBA00022499"/>
    </source>
</evidence>
<dbReference type="SMART" id="SM00561">
    <property type="entry name" value="MBT"/>
    <property type="match status" value="2"/>
</dbReference>
<dbReference type="Pfam" id="PF12012">
    <property type="entry name" value="DUF3504"/>
    <property type="match status" value="1"/>
</dbReference>
<feature type="domain" description="TRASH" evidence="6">
    <location>
        <begin position="1352"/>
        <end position="1391"/>
    </location>
</feature>
<feature type="domain" description="TRASH" evidence="6">
    <location>
        <begin position="1394"/>
        <end position="1435"/>
    </location>
</feature>
<name>A0AAN9TRV6_9HEMI</name>
<feature type="region of interest" description="Disordered" evidence="5">
    <location>
        <begin position="870"/>
        <end position="1158"/>
    </location>
</feature>
<feature type="compositionally biased region" description="Basic and acidic residues" evidence="5">
    <location>
        <begin position="1825"/>
        <end position="1843"/>
    </location>
</feature>
<evidence type="ECO:0000313" key="8">
    <source>
        <dbReference type="Proteomes" id="UP001367676"/>
    </source>
</evidence>
<feature type="compositionally biased region" description="Polar residues" evidence="5">
    <location>
        <begin position="784"/>
        <end position="799"/>
    </location>
</feature>
<feature type="region of interest" description="Disordered" evidence="5">
    <location>
        <begin position="537"/>
        <end position="633"/>
    </location>
</feature>
<feature type="compositionally biased region" description="Polar residues" evidence="5">
    <location>
        <begin position="807"/>
        <end position="830"/>
    </location>
</feature>
<feature type="region of interest" description="Disordered" evidence="5">
    <location>
        <begin position="1896"/>
        <end position="1974"/>
    </location>
</feature>
<dbReference type="InterPro" id="IPR038348">
    <property type="entry name" value="SLED_sf"/>
</dbReference>
<accession>A0AAN9TRV6</accession>
<feature type="compositionally biased region" description="Basic and acidic residues" evidence="5">
    <location>
        <begin position="1"/>
        <end position="22"/>
    </location>
</feature>
<dbReference type="PANTHER" id="PTHR45736">
    <property type="entry name" value="ZINC FINGER MYM-TYPE PROTEIN"/>
    <property type="match status" value="1"/>
</dbReference>
<proteinExistence type="predicted"/>
<feature type="compositionally biased region" description="Basic residues" evidence="5">
    <location>
        <begin position="545"/>
        <end position="560"/>
    </location>
</feature>
<feature type="domain" description="TRASH" evidence="6">
    <location>
        <begin position="1490"/>
        <end position="1529"/>
    </location>
</feature>
<keyword evidence="2" id="KW-0597">Phosphoprotein</keyword>
<dbReference type="InterPro" id="IPR011017">
    <property type="entry name" value="TRASH_dom"/>
</dbReference>
<keyword evidence="3" id="KW-0832">Ubl conjugation</keyword>
<dbReference type="InterPro" id="IPR021893">
    <property type="entry name" value="ZMYM2-like_C"/>
</dbReference>
<dbReference type="PROSITE" id="PS51079">
    <property type="entry name" value="MBT"/>
    <property type="match status" value="2"/>
</dbReference>
<feature type="domain" description="TRASH" evidence="6">
    <location>
        <begin position="1535"/>
        <end position="1573"/>
    </location>
</feature>
<evidence type="ECO:0000256" key="4">
    <source>
        <dbReference type="PROSITE-ProRule" id="PRU00459"/>
    </source>
</evidence>
<evidence type="ECO:0000256" key="3">
    <source>
        <dbReference type="ARBA" id="ARBA00022843"/>
    </source>
</evidence>
<protein>
    <recommendedName>
        <fullName evidence="6">TRASH domain-containing protein</fullName>
    </recommendedName>
</protein>
<dbReference type="PANTHER" id="PTHR45736:SF1">
    <property type="entry name" value="WITHOUT CHILDREN, ISOFORM B"/>
    <property type="match status" value="1"/>
</dbReference>
<feature type="compositionally biased region" description="Polar residues" evidence="5">
    <location>
        <begin position="942"/>
        <end position="951"/>
    </location>
</feature>
<feature type="compositionally biased region" description="Low complexity" evidence="5">
    <location>
        <begin position="74"/>
        <end position="84"/>
    </location>
</feature>
<sequence length="2282" mass="252629">MGRTTTYEKRDETMKKRAEKTTGKPNATPSVKIRVLKESGRSRRIPRREPKRRHENDENSSTDVRNEAHHSSSKSESGSEAPESTSIDDTVKPNKKVSNVDSKKRGIDKISTSRILTTNDLAPSPSYYMPTSQIFDWDAYLTETNSEAAPDYCFKQYKEPPVNMFEPGMKLESKDPRNSTSTCVATVIHTVGPRLRLRLDGGDNKNDFWRLVDSCEISMIGSATEKGDMLQPPLGFRSNASCWPQFLQKTLNNALLAKESMFVQEPTTPSGNMFKPGQKLEAVDRKNPHLICAATVGKVDEDDIFISFDGWKGAFDYSCKYFSRDIFPVGWCEKSGHPLQPPGHKIPPAGKNKAKSLAVPVILPSESSVPNSTTNVQTITAPASPQVTLKEADTSTQASIIQKSENQQVCIYVNSECNCGPFLNPNKMSQIPLTFGPDTIKRVLRKSIQHLVEASLNQKQVTGMLKQGEGKVIITAGSLINFVCSILAVCDKKSSHFRLPEIENEAEFWNFITTFLEYLECCENLFSRKPLTGPCTRCQNSPVPVKKKAKKKISSAKMRKSNGSTSATNAVDKRTSNWRASPESSSPPSPQSSDINSANNISISSTISPNKSRNICAEEEATSSTTPTEVPPRIPPDPLCWTSENVISYISYYYPLIDSKGDLCDLFRQHLPAVIIDDDDDDDDVPGHFSLKNNSMDSTLKENNACIESKIVNDLPNCKQGNDLKVKDCPTDSELSKNHVDGDVQLSVEKNSLNNDIFNNKGDAADADAGVEKSAENNEDIVNDVNSTSSPNVSPADTNIRSHDNTDFNMSSKSSPNASQVEENAVNSTVQDDDEDLLADDPSDVPVVAENEDRLLGDDDSLDEATKCDKVANNSSVDEASLRESQSSSVVDQTENSASLDDSSKENAVNVEKISNRDESERTDKTVTESIALPDDAMVIDENTSSSSTSLKPGASSPEPMDTLDTEMSKKPENNCSNEKENVVDSAPIEDSALVIEDSVDSASKMVSKSVDSDPAANEDDGCDKNNQNDDSSKDTNSHPCTEVFHVDDNDDGLEMIMDSTEKDPIAQDNENAESPIDSSNKNVDETERSINEPETSSSVADENSKDGSTISAEGSSSNFGGETEETSSKNSSKPESNAEKTSVGTEKAGEEENCIIPDTSDNAAKEIKVIARQVRKFDITPVRLEKLMDPSKLAAVKLESDSAKNSLVNSRPQRQAAKKAETQIKEIVSQTDTDNDEPEQNAVCNRCSRLRLCKYIPSLGMYSCADCMPNSSVEKKIPAPVQILSAMKTQTVIPVAPRPSTKPVTIEQYSRKCAYCTLHNIVDEKSLSWEGMDFCNEECINRYQVQHGSYCAYCNCAVQHVSMGKYAVRFGLEARQFCSGICLEEFKKGLKSCSYCQLDITNSSKTVCASVGEKQTTLKEFCSKSCVEKYELMSSGGVSPPFADVCTVCANKKTVEIQVSLNSQHYLLCSETCFRAFKFGNNILDTNQCVICKKFYPKNQPDSFLIHHDDSTQHFCSKICMNVFILFKRKIVPCSWCKVKKYNFDMIKKTIPNGACVMMCSLNCLTLYQVSMNASSARKIKCDLCSNIAHAQYHLTMSDATIRNFCSYNCVMVFQTQYNKTPLTLNEQNKSVLSVPIVNTAQKSAGTIANGLLSSTSGSIKIGNSITVAANSAGSLPTVISTSGGVHLQKQTKYIQQIIVKPPEPKDAANKFTQCRPTMSTKGVSCRPALNTKGCQTDESSNHPAVLPIPVPIYVPFPMHMYTTPFPVPVPFALPIPVPIFIPTTQKTFKGIMSQMKEILEKTPSNPFEADLLLMAKMVAGEDKNAEDVSKNESGDDGDTHFADPVADSSDSEMFHEPENSIPNNFNDEMLQSVMKMANEQLNKTPTVDLEAELTSNTITPQTQVEEKSASVEVPEPPAEKPRTRKRTLRSSTEALSRKRTRSQSTAAAEVKNNSPPAEAPKTNDTSSPPLVEGERADASMCLKYTIGVRAWKQWVISKNERIEHTATLSNKKAKLFNTNILKLTTDELNYLLCMFVKDVRKPNGIEYAPDTIYYLCLSIQQYLFENGRIDNIFTDSFYEPFTNALDEVARKFSDINDTTQYIVTRVEEEHLWESKQLGAHSPHVLLATLMFFNTKYFNLSTLEEHMQLSFSHIMKHWKRNPNTPAGKPGSPLPNRNVVLRFYPPQAALDAPNSRKKKVYEQHENEVNPLRCPVKLYEFYLSKCPESVKQRNDVFYLQPERSCVPDSPVWYSTMPLQKDLLMKMLHRIRMVKEVNISLLAS</sequence>
<dbReference type="InterPro" id="IPR057926">
    <property type="entry name" value="QRICH1_dom"/>
</dbReference>
<dbReference type="Pfam" id="PF02820">
    <property type="entry name" value="MBT"/>
    <property type="match status" value="2"/>
</dbReference>
<comment type="caution">
    <text evidence="7">The sequence shown here is derived from an EMBL/GenBank/DDBJ whole genome shotgun (WGS) entry which is preliminary data.</text>
</comment>
<feature type="domain" description="TRASH" evidence="6">
    <location>
        <begin position="1447"/>
        <end position="1482"/>
    </location>
</feature>
<feature type="domain" description="TRASH" evidence="6">
    <location>
        <begin position="1314"/>
        <end position="1348"/>
    </location>
</feature>
<evidence type="ECO:0000256" key="5">
    <source>
        <dbReference type="SAM" id="MobiDB-lite"/>
    </source>
</evidence>
<dbReference type="Gene3D" id="3.90.1150.190">
    <property type="entry name" value="SLED domain"/>
    <property type="match status" value="1"/>
</dbReference>
<keyword evidence="8" id="KW-1185">Reference proteome</keyword>
<feature type="compositionally biased region" description="Low complexity" evidence="5">
    <location>
        <begin position="591"/>
        <end position="612"/>
    </location>
</feature>
<feature type="repeat" description="MBT" evidence="4">
    <location>
        <begin position="241"/>
        <end position="342"/>
    </location>
</feature>